<organism evidence="1 2">
    <name type="scientific">Waterburya agarophytonicola KI4</name>
    <dbReference type="NCBI Taxonomy" id="2874699"/>
    <lineage>
        <taxon>Bacteria</taxon>
        <taxon>Bacillati</taxon>
        <taxon>Cyanobacteriota</taxon>
        <taxon>Cyanophyceae</taxon>
        <taxon>Pleurocapsales</taxon>
        <taxon>Hyellaceae</taxon>
        <taxon>Waterburya</taxon>
        <taxon>Waterburya agarophytonicola</taxon>
    </lineage>
</organism>
<dbReference type="EMBL" id="JADWDC010000006">
    <property type="protein sequence ID" value="MCC0176124.1"/>
    <property type="molecule type" value="Genomic_DNA"/>
</dbReference>
<dbReference type="NCBIfam" id="TIGR02252">
    <property type="entry name" value="DREG-2"/>
    <property type="match status" value="1"/>
</dbReference>
<gene>
    <name evidence="1" type="ORF">I4641_03905</name>
</gene>
<dbReference type="InterPro" id="IPR051828">
    <property type="entry name" value="HAD-like_hydrolase_domain"/>
</dbReference>
<dbReference type="SFLD" id="SFLDG01129">
    <property type="entry name" value="C1.5:_HAD__Beta-PGM__Phosphata"/>
    <property type="match status" value="1"/>
</dbReference>
<evidence type="ECO:0000313" key="1">
    <source>
        <dbReference type="EMBL" id="MCC0176124.1"/>
    </source>
</evidence>
<dbReference type="InterPro" id="IPR044924">
    <property type="entry name" value="HAD-SF_hydro_IA_REG-2-like_cap"/>
</dbReference>
<keyword evidence="2" id="KW-1185">Reference proteome</keyword>
<reference evidence="1" key="1">
    <citation type="journal article" date="2021" name="Antonie Van Leeuwenhoek">
        <title>Draft genome and description of Waterburya agarophytonicola gen. nov. sp. nov. (Pleurocapsales, Cyanobacteria): a seaweed symbiont.</title>
        <authorList>
            <person name="Bonthond G."/>
            <person name="Shalygin S."/>
            <person name="Bayer T."/>
            <person name="Weinberger F."/>
        </authorList>
    </citation>
    <scope>NUCLEOTIDE SEQUENCE</scope>
    <source>
        <strain evidence="1">KI4</strain>
    </source>
</reference>
<name>A0A964BN45_9CYAN</name>
<protein>
    <submittedName>
        <fullName evidence="1">HAD-IA family hydrolase</fullName>
    </submittedName>
</protein>
<dbReference type="SUPFAM" id="SSF56784">
    <property type="entry name" value="HAD-like"/>
    <property type="match status" value="1"/>
</dbReference>
<comment type="caution">
    <text evidence="1">The sequence shown here is derived from an EMBL/GenBank/DDBJ whole genome shotgun (WGS) entry which is preliminary data.</text>
</comment>
<dbReference type="InterPro" id="IPR036412">
    <property type="entry name" value="HAD-like_sf"/>
</dbReference>
<dbReference type="SFLD" id="SFLDS00003">
    <property type="entry name" value="Haloacid_Dehalogenase"/>
    <property type="match status" value="1"/>
</dbReference>
<dbReference type="InterPro" id="IPR023214">
    <property type="entry name" value="HAD_sf"/>
</dbReference>
<dbReference type="GO" id="GO:0016787">
    <property type="term" value="F:hydrolase activity"/>
    <property type="evidence" value="ECO:0007669"/>
    <property type="project" value="UniProtKB-KW"/>
</dbReference>
<accession>A0A964BN45</accession>
<dbReference type="InterPro" id="IPR006439">
    <property type="entry name" value="HAD-SF_hydro_IA"/>
</dbReference>
<dbReference type="InterPro" id="IPR011949">
    <property type="entry name" value="HAD-SF_hydro_IA_REG-2-like"/>
</dbReference>
<dbReference type="PRINTS" id="PR00413">
    <property type="entry name" value="HADHALOGNASE"/>
</dbReference>
<dbReference type="AlphaFoldDB" id="A0A964BN45"/>
<sequence length="238" mass="27498">MKPQLFNDSLPKVIFFDAMGTLFDLKSSVGEIYQQFALKYGVEINAIELNNAFVDSYQAAPSLAFPTTELDTLVRQEFIWWKNIVQKTFERVEVLDLFSDFTEFFQELYYYFASEQPWYIYPDVIPCLQYWQKQKIQLGIISNFDSRLITVLKALDLEHFFTSVTISSSAGFAKPDQDIFQIALKKHGFTAQQAWHIGDSKNEDYLGAKNMGIHAFWLNRDGHSLNLENQLPNLSSLG</sequence>
<dbReference type="Gene3D" id="1.10.150.720">
    <property type="entry name" value="Haloacid dehalogenase-like hydrolase"/>
    <property type="match status" value="1"/>
</dbReference>
<evidence type="ECO:0000313" key="2">
    <source>
        <dbReference type="Proteomes" id="UP000729733"/>
    </source>
</evidence>
<dbReference type="Gene3D" id="3.40.50.1000">
    <property type="entry name" value="HAD superfamily/HAD-like"/>
    <property type="match status" value="1"/>
</dbReference>
<dbReference type="PANTHER" id="PTHR46191:SF2">
    <property type="entry name" value="HALOACID DEHALOGENASE-LIKE HYDROLASE DOMAIN-CONTAINING PROTEIN 3"/>
    <property type="match status" value="1"/>
</dbReference>
<dbReference type="Proteomes" id="UP000729733">
    <property type="component" value="Unassembled WGS sequence"/>
</dbReference>
<proteinExistence type="predicted"/>
<dbReference type="Pfam" id="PF00702">
    <property type="entry name" value="Hydrolase"/>
    <property type="match status" value="1"/>
</dbReference>
<dbReference type="CDD" id="cd16415">
    <property type="entry name" value="HAD_dREG-2_like"/>
    <property type="match status" value="1"/>
</dbReference>
<keyword evidence="1" id="KW-0378">Hydrolase</keyword>
<dbReference type="PANTHER" id="PTHR46191">
    <property type="match status" value="1"/>
</dbReference>
<dbReference type="NCBIfam" id="TIGR01549">
    <property type="entry name" value="HAD-SF-IA-v1"/>
    <property type="match status" value="1"/>
</dbReference>
<dbReference type="RefSeq" id="WP_229639158.1">
    <property type="nucleotide sequence ID" value="NZ_JADWDC010000006.1"/>
</dbReference>